<evidence type="ECO:0000313" key="3">
    <source>
        <dbReference type="EMBL" id="KAK2947268.1"/>
    </source>
</evidence>
<dbReference type="EC" id="2.7.11.23" evidence="3"/>
<dbReference type="GO" id="GO:0008353">
    <property type="term" value="F:RNA polymerase II CTD heptapeptide repeat kinase activity"/>
    <property type="evidence" value="ECO:0007669"/>
    <property type="project" value="UniProtKB-EC"/>
</dbReference>
<reference evidence="3 4" key="1">
    <citation type="journal article" date="2022" name="bioRxiv">
        <title>Genomics of Preaxostyla Flagellates Illuminates Evolutionary Transitions and the Path Towards Mitochondrial Loss.</title>
        <authorList>
            <person name="Novak L.V.F."/>
            <person name="Treitli S.C."/>
            <person name="Pyrih J."/>
            <person name="Halakuc P."/>
            <person name="Pipaliya S.V."/>
            <person name="Vacek V."/>
            <person name="Brzon O."/>
            <person name="Soukal P."/>
            <person name="Eme L."/>
            <person name="Dacks J.B."/>
            <person name="Karnkowska A."/>
            <person name="Elias M."/>
            <person name="Hampl V."/>
        </authorList>
    </citation>
    <scope>NUCLEOTIDE SEQUENCE [LARGE SCALE GENOMIC DNA]</scope>
    <source>
        <strain evidence="3">NAU3</strain>
        <tissue evidence="3">Gut</tissue>
    </source>
</reference>
<proteinExistence type="predicted"/>
<evidence type="ECO:0000313" key="4">
    <source>
        <dbReference type="Proteomes" id="UP001281761"/>
    </source>
</evidence>
<dbReference type="InterPro" id="IPR036322">
    <property type="entry name" value="WD40_repeat_dom_sf"/>
</dbReference>
<keyword evidence="3" id="KW-0418">Kinase</keyword>
<dbReference type="InterPro" id="IPR000719">
    <property type="entry name" value="Prot_kinase_dom"/>
</dbReference>
<dbReference type="InterPro" id="IPR011009">
    <property type="entry name" value="Kinase-like_dom_sf"/>
</dbReference>
<accession>A0ABQ9X6Q5</accession>
<keyword evidence="4" id="KW-1185">Reference proteome</keyword>
<name>A0ABQ9X6Q5_9EUKA</name>
<dbReference type="Proteomes" id="UP001281761">
    <property type="component" value="Unassembled WGS sequence"/>
</dbReference>
<dbReference type="InterPro" id="IPR045269">
    <property type="entry name" value="Atg1-like"/>
</dbReference>
<evidence type="ECO:0000256" key="1">
    <source>
        <dbReference type="SAM" id="MobiDB-lite"/>
    </source>
</evidence>
<dbReference type="Gene3D" id="2.130.10.10">
    <property type="entry name" value="YVTN repeat-like/Quinoprotein amine dehydrogenase"/>
    <property type="match status" value="1"/>
</dbReference>
<gene>
    <name evidence="3" type="ORF">BLNAU_17829</name>
</gene>
<feature type="compositionally biased region" description="Acidic residues" evidence="1">
    <location>
        <begin position="283"/>
        <end position="294"/>
    </location>
</feature>
<dbReference type="Pfam" id="PF00069">
    <property type="entry name" value="Pkinase"/>
    <property type="match status" value="1"/>
</dbReference>
<organism evidence="3 4">
    <name type="scientific">Blattamonas nauphoetae</name>
    <dbReference type="NCBI Taxonomy" id="2049346"/>
    <lineage>
        <taxon>Eukaryota</taxon>
        <taxon>Metamonada</taxon>
        <taxon>Preaxostyla</taxon>
        <taxon>Oxymonadida</taxon>
        <taxon>Blattamonas</taxon>
    </lineage>
</organism>
<comment type="caution">
    <text evidence="3">The sequence shown here is derived from an EMBL/GenBank/DDBJ whole genome shotgun (WGS) entry which is preliminary data.</text>
</comment>
<keyword evidence="3" id="KW-0808">Transferase</keyword>
<dbReference type="InterPro" id="IPR015943">
    <property type="entry name" value="WD40/YVTN_repeat-like_dom_sf"/>
</dbReference>
<dbReference type="SUPFAM" id="SSF56112">
    <property type="entry name" value="Protein kinase-like (PK-like)"/>
    <property type="match status" value="1"/>
</dbReference>
<dbReference type="PROSITE" id="PS50011">
    <property type="entry name" value="PROTEIN_KINASE_DOM"/>
    <property type="match status" value="1"/>
</dbReference>
<dbReference type="SUPFAM" id="SSF50978">
    <property type="entry name" value="WD40 repeat-like"/>
    <property type="match status" value="1"/>
</dbReference>
<dbReference type="Gene3D" id="1.10.510.10">
    <property type="entry name" value="Transferase(Phosphotransferase) domain 1"/>
    <property type="match status" value="1"/>
</dbReference>
<sequence length="731" mass="82092">MEPTSSFDGQYEKCDKLEPGRFGSVFKVKHRITNEFAAVKIIPIGDESDLEKNERKFQRLQSHQHENIVKLIEFFEKELKHYVILELCSCSLADIMKESPTQTRLNHVTASRVMQDVLNGLSYLHGRGQAFEDLKPSRILISVDGTAKLCFFGRTVRSTKIEDITKSEISTIKYWPPERFAGSQFPEPTMTGDMWAFGMILLEIVTKQPWITGTDGREVSESVLRFDVHSVLKSANITGALESIILQLLAKNPSERILSSDLASSGRLKGVLDGPQTTTEKEDSSDEQDSSELDTSDHDSLEQDIIEQQTTESVNFIAPLISFEDIQTALQCPPAKKDSPLPNLSHPLFLLLRPPVFIYRTSGEIIQLQFWGTSLFILTATSLHWIVFGPPDEPLAKNSIPNVSPNNRVKARLSPIVYDPHILFRYKRGDGIVRMEYFELKPHPRSENISPTKYIMLGTKKGNILILEIVRARHQELVDASQIQTVSLHSGPITSLIAFPMDFKDEDDTSSGVALVSSSEDGTIGVILCRNQPNTPPFLTFSYRPPFKMEKEQPTCLAVHPFAPRTFVVGTSCGHVFSLQVGIRGEEVFLHSFTQIGDVGDATESITSILSSPNLFDSDFLIPASSVPLVLSTSRHTFVLNFIDLQPDATLPQLVPFPHSFDPLSFVSVPLGSPNLFGWNSNKTVELWSTRDPAQPEFIYREEYPHPILTFHRRLKMMGFCPDEKTVEIRT</sequence>
<protein>
    <submittedName>
        <fullName evidence="3">Cyclin-dependent kinase 9</fullName>
        <ecNumber evidence="3">2.7.11.23</ecNumber>
    </submittedName>
</protein>
<feature type="region of interest" description="Disordered" evidence="1">
    <location>
        <begin position="268"/>
        <end position="299"/>
    </location>
</feature>
<dbReference type="PANTHER" id="PTHR24348:SF68">
    <property type="entry name" value="SERINE_THREONINE-PROTEIN KINASE ATG1C"/>
    <property type="match status" value="1"/>
</dbReference>
<evidence type="ECO:0000259" key="2">
    <source>
        <dbReference type="PROSITE" id="PS50011"/>
    </source>
</evidence>
<dbReference type="EMBL" id="JARBJD010000206">
    <property type="protein sequence ID" value="KAK2947268.1"/>
    <property type="molecule type" value="Genomic_DNA"/>
</dbReference>
<feature type="domain" description="Protein kinase" evidence="2">
    <location>
        <begin position="11"/>
        <end position="268"/>
    </location>
</feature>
<dbReference type="CDD" id="cd00180">
    <property type="entry name" value="PKc"/>
    <property type="match status" value="1"/>
</dbReference>
<dbReference type="PANTHER" id="PTHR24348">
    <property type="entry name" value="SERINE/THREONINE-PROTEIN KINASE UNC-51-RELATED"/>
    <property type="match status" value="1"/>
</dbReference>